<reference evidence="4" key="1">
    <citation type="journal article" date="2019" name="Int. J. Syst. Evol. Microbiol.">
        <title>The Global Catalogue of Microorganisms (GCM) 10K type strain sequencing project: providing services to taxonomists for standard genome sequencing and annotation.</title>
        <authorList>
            <consortium name="The Broad Institute Genomics Platform"/>
            <consortium name="The Broad Institute Genome Sequencing Center for Infectious Disease"/>
            <person name="Wu L."/>
            <person name="Ma J."/>
        </authorList>
    </citation>
    <scope>NUCLEOTIDE SEQUENCE [LARGE SCALE GENOMIC DNA]</scope>
    <source>
        <strain evidence="4">CGMCC 1.13666</strain>
    </source>
</reference>
<dbReference type="InterPro" id="IPR029063">
    <property type="entry name" value="SAM-dependent_MTases_sf"/>
</dbReference>
<sequence>MDSATVSVQVSEERLSAFIGKVMEDIGGSLAVLLSFLGDQTGVYRTLRDIGPCGTTELARLSKVDERYLREWLSAQAAAGYVIYHPEDDTFSLTPEQAIVLAQEGHPACMQGFFQLLVSQFTTHDKAVTTLRSGAGRAWGEHHGCCFCGTDRFFRPGYAANLVDAWLPALEGVTAKLAAGGKVADVGCGHGSSTVLMAQAFPNATFYGYDFHAPSIGMATEKAAAAGVAANTRFVTSTAKDIADDGFDLICMFDALHDMGDPVGAARRLRESLKPDGTLMLVEPLAGDHLTDNLHLLGQIFYSASTLICTPASRAQEVGLALGAQAGERRLTEILKEAGFRQVRRATQTEVNMVLEARP</sequence>
<organism evidence="3 4">
    <name type="scientific">Halomonas salifodinae</name>
    <dbReference type="NCBI Taxonomy" id="438745"/>
    <lineage>
        <taxon>Bacteria</taxon>
        <taxon>Pseudomonadati</taxon>
        <taxon>Pseudomonadota</taxon>
        <taxon>Gammaproteobacteria</taxon>
        <taxon>Oceanospirillales</taxon>
        <taxon>Halomonadaceae</taxon>
        <taxon>Halomonas</taxon>
    </lineage>
</organism>
<dbReference type="GO" id="GO:0032259">
    <property type="term" value="P:methylation"/>
    <property type="evidence" value="ECO:0007669"/>
    <property type="project" value="UniProtKB-KW"/>
</dbReference>
<dbReference type="PANTHER" id="PTHR45128">
    <property type="entry name" value="METHYLTRANSFERASE TYPE 11"/>
    <property type="match status" value="1"/>
</dbReference>
<keyword evidence="3" id="KW-0489">Methyltransferase</keyword>
<accession>A0ABW2F2M9</accession>
<dbReference type="Gene3D" id="3.40.50.150">
    <property type="entry name" value="Vaccinia Virus protein VP39"/>
    <property type="match status" value="1"/>
</dbReference>
<dbReference type="InterPro" id="IPR025714">
    <property type="entry name" value="Methyltranfer_dom"/>
</dbReference>
<dbReference type="Proteomes" id="UP001596411">
    <property type="component" value="Unassembled WGS sequence"/>
</dbReference>
<dbReference type="InterPro" id="IPR053173">
    <property type="entry name" value="SAM-binding_MTase"/>
</dbReference>
<keyword evidence="4" id="KW-1185">Reference proteome</keyword>
<gene>
    <name evidence="3" type="ORF">ACFQH5_17095</name>
</gene>
<comment type="caution">
    <text evidence="3">The sequence shown here is derived from an EMBL/GenBank/DDBJ whole genome shotgun (WGS) entry which is preliminary data.</text>
</comment>
<dbReference type="GO" id="GO:0008168">
    <property type="term" value="F:methyltransferase activity"/>
    <property type="evidence" value="ECO:0007669"/>
    <property type="project" value="UniProtKB-KW"/>
</dbReference>
<name>A0ABW2F2M9_9GAMM</name>
<evidence type="ECO:0000259" key="1">
    <source>
        <dbReference type="Pfam" id="PF13847"/>
    </source>
</evidence>
<dbReference type="CDD" id="cd02440">
    <property type="entry name" value="AdoMet_MTases"/>
    <property type="match status" value="1"/>
</dbReference>
<dbReference type="PANTHER" id="PTHR45128:SF2">
    <property type="entry name" value="METHYLTRANSFERASE DOMAIN-CONTAINING PROTEIN"/>
    <property type="match status" value="1"/>
</dbReference>
<evidence type="ECO:0000313" key="4">
    <source>
        <dbReference type="Proteomes" id="UP001596411"/>
    </source>
</evidence>
<dbReference type="SUPFAM" id="SSF53335">
    <property type="entry name" value="S-adenosyl-L-methionine-dependent methyltransferases"/>
    <property type="match status" value="1"/>
</dbReference>
<proteinExistence type="predicted"/>
<dbReference type="Pfam" id="PF13847">
    <property type="entry name" value="Methyltransf_31"/>
    <property type="match status" value="1"/>
</dbReference>
<evidence type="ECO:0000259" key="2">
    <source>
        <dbReference type="Pfam" id="PF21320"/>
    </source>
</evidence>
<dbReference type="Pfam" id="PF21320">
    <property type="entry name" value="WHD_Rv2258c"/>
    <property type="match status" value="1"/>
</dbReference>
<dbReference type="InterPro" id="IPR048711">
    <property type="entry name" value="WHD_Rv2258c"/>
</dbReference>
<dbReference type="RefSeq" id="WP_346063955.1">
    <property type="nucleotide sequence ID" value="NZ_BAAADR010000022.1"/>
</dbReference>
<protein>
    <submittedName>
        <fullName evidence="3">Class I SAM-dependent methyltransferase</fullName>
    </submittedName>
</protein>
<evidence type="ECO:0000313" key="3">
    <source>
        <dbReference type="EMBL" id="MFC7091263.1"/>
    </source>
</evidence>
<keyword evidence="3" id="KW-0808">Transferase</keyword>
<dbReference type="EMBL" id="JBHSZP010000036">
    <property type="protein sequence ID" value="MFC7091263.1"/>
    <property type="molecule type" value="Genomic_DNA"/>
</dbReference>
<feature type="domain" description="S-adenosylmethionine-dependent methyltransferase Rv2258c-like winged HTH" evidence="2">
    <location>
        <begin position="29"/>
        <end position="102"/>
    </location>
</feature>
<feature type="domain" description="Methyltransferase" evidence="1">
    <location>
        <begin position="179"/>
        <end position="339"/>
    </location>
</feature>